<dbReference type="Proteomes" id="UP001148737">
    <property type="component" value="Unassembled WGS sequence"/>
</dbReference>
<sequence>MGKFRPASDVLSRLRWDRAIDAADFIVGFEDRFAGAQEKALAQWKTEQTDEEFIPQHRILYFKRRSDGRVVWERRTRIDRIFGSGVLPADSTLS</sequence>
<organism evidence="1 2">
    <name type="scientific">Lecanicillium saksenae</name>
    <dbReference type="NCBI Taxonomy" id="468837"/>
    <lineage>
        <taxon>Eukaryota</taxon>
        <taxon>Fungi</taxon>
        <taxon>Dikarya</taxon>
        <taxon>Ascomycota</taxon>
        <taxon>Pezizomycotina</taxon>
        <taxon>Sordariomycetes</taxon>
        <taxon>Hypocreomycetidae</taxon>
        <taxon>Hypocreales</taxon>
        <taxon>Cordycipitaceae</taxon>
        <taxon>Lecanicillium</taxon>
    </lineage>
</organism>
<dbReference type="EMBL" id="JANAKD010001764">
    <property type="protein sequence ID" value="KAJ3476657.1"/>
    <property type="molecule type" value="Genomic_DNA"/>
</dbReference>
<gene>
    <name evidence="1" type="ORF">NLG97_g9056</name>
</gene>
<name>A0ACC1QH51_9HYPO</name>
<keyword evidence="2" id="KW-1185">Reference proteome</keyword>
<reference evidence="1" key="1">
    <citation type="submission" date="2022-07" db="EMBL/GenBank/DDBJ databases">
        <title>Genome Sequence of Lecanicillium saksenae.</title>
        <authorList>
            <person name="Buettner E."/>
        </authorList>
    </citation>
    <scope>NUCLEOTIDE SEQUENCE</scope>
    <source>
        <strain evidence="1">VT-O1</strain>
    </source>
</reference>
<proteinExistence type="predicted"/>
<evidence type="ECO:0000313" key="1">
    <source>
        <dbReference type="EMBL" id="KAJ3476657.1"/>
    </source>
</evidence>
<protein>
    <submittedName>
        <fullName evidence="1">Uncharacterized protein</fullName>
    </submittedName>
</protein>
<evidence type="ECO:0000313" key="2">
    <source>
        <dbReference type="Proteomes" id="UP001148737"/>
    </source>
</evidence>
<accession>A0ACC1QH51</accession>
<comment type="caution">
    <text evidence="1">The sequence shown here is derived from an EMBL/GenBank/DDBJ whole genome shotgun (WGS) entry which is preliminary data.</text>
</comment>